<feature type="transmembrane region" description="Helical" evidence="7">
    <location>
        <begin position="213"/>
        <end position="232"/>
    </location>
</feature>
<keyword evidence="4 7" id="KW-1133">Transmembrane helix</keyword>
<feature type="transmembrane region" description="Helical" evidence="7">
    <location>
        <begin position="66"/>
        <end position="88"/>
    </location>
</feature>
<feature type="transmembrane region" description="Helical" evidence="7">
    <location>
        <begin position="504"/>
        <end position="526"/>
    </location>
</feature>
<feature type="transmembrane region" description="Helical" evidence="7">
    <location>
        <begin position="430"/>
        <end position="451"/>
    </location>
</feature>
<dbReference type="Pfam" id="PF13520">
    <property type="entry name" value="AA_permease_2"/>
    <property type="match status" value="1"/>
</dbReference>
<dbReference type="OrthoDB" id="10054429at2759"/>
<keyword evidence="3 7" id="KW-0812">Transmembrane</keyword>
<evidence type="ECO:0000256" key="7">
    <source>
        <dbReference type="SAM" id="Phobius"/>
    </source>
</evidence>
<feature type="transmembrane region" description="Helical" evidence="7">
    <location>
        <begin position="187"/>
        <end position="207"/>
    </location>
</feature>
<feature type="transmembrane region" description="Helical" evidence="7">
    <location>
        <begin position="472"/>
        <end position="492"/>
    </location>
</feature>
<dbReference type="RefSeq" id="XP_022507048.1">
    <property type="nucleotide sequence ID" value="XM_022660620.1"/>
</dbReference>
<dbReference type="PIRSF" id="PIRSF006060">
    <property type="entry name" value="AA_transporter"/>
    <property type="match status" value="1"/>
</dbReference>
<evidence type="ECO:0000256" key="5">
    <source>
        <dbReference type="ARBA" id="ARBA00023136"/>
    </source>
</evidence>
<reference evidence="8 9" key="1">
    <citation type="submission" date="2016-03" db="EMBL/GenBank/DDBJ databases">
        <title>Draft genome sequence of the Fonsecaea monophora CBS 269.37.</title>
        <authorList>
            <person name="Bombassaro A."/>
            <person name="Vinicius W.A."/>
            <person name="De Hoog S."/>
            <person name="Sun J."/>
            <person name="Souza E.M."/>
            <person name="Raittz R.T."/>
            <person name="Costa F."/>
            <person name="Leao A.C."/>
            <person name="Tadra-Sfeir M.Z."/>
            <person name="Baura V."/>
            <person name="Balsanelli E."/>
            <person name="Pedrosa F.O."/>
            <person name="Moreno L.F."/>
            <person name="Steffens M.B."/>
            <person name="Xi L."/>
            <person name="Bocca A.L."/>
            <person name="Felipe M.S."/>
            <person name="Teixeira M."/>
            <person name="Telles Filho F.Q."/>
            <person name="Azevedo C.M."/>
            <person name="Gomes R."/>
            <person name="Vicente V.A."/>
        </authorList>
    </citation>
    <scope>NUCLEOTIDE SEQUENCE [LARGE SCALE GENOMIC DNA]</scope>
    <source>
        <strain evidence="8 9">CBS 269.37</strain>
    </source>
</reference>
<feature type="transmembrane region" description="Helical" evidence="7">
    <location>
        <begin position="304"/>
        <end position="326"/>
    </location>
</feature>
<evidence type="ECO:0000256" key="4">
    <source>
        <dbReference type="ARBA" id="ARBA00022989"/>
    </source>
</evidence>
<dbReference type="GO" id="GO:0022857">
    <property type="term" value="F:transmembrane transporter activity"/>
    <property type="evidence" value="ECO:0007669"/>
    <property type="project" value="InterPro"/>
</dbReference>
<keyword evidence="5 7" id="KW-0472">Membrane</keyword>
<comment type="subcellular location">
    <subcellularLocation>
        <location evidence="1">Membrane</location>
        <topology evidence="1">Multi-pass membrane protein</topology>
    </subcellularLocation>
</comment>
<dbReference type="GeneID" id="34605822"/>
<feature type="transmembrane region" description="Helical" evidence="7">
    <location>
        <begin position="404"/>
        <end position="424"/>
    </location>
</feature>
<keyword evidence="2" id="KW-0813">Transport</keyword>
<evidence type="ECO:0000256" key="3">
    <source>
        <dbReference type="ARBA" id="ARBA00022692"/>
    </source>
</evidence>
<organism evidence="8 9">
    <name type="scientific">Fonsecaea monophora</name>
    <dbReference type="NCBI Taxonomy" id="254056"/>
    <lineage>
        <taxon>Eukaryota</taxon>
        <taxon>Fungi</taxon>
        <taxon>Dikarya</taxon>
        <taxon>Ascomycota</taxon>
        <taxon>Pezizomycotina</taxon>
        <taxon>Eurotiomycetes</taxon>
        <taxon>Chaetothyriomycetidae</taxon>
        <taxon>Chaetothyriales</taxon>
        <taxon>Herpotrichiellaceae</taxon>
        <taxon>Fonsecaea</taxon>
    </lineage>
</organism>
<feature type="compositionally biased region" description="Basic and acidic residues" evidence="6">
    <location>
        <begin position="1"/>
        <end position="16"/>
    </location>
</feature>
<evidence type="ECO:0000313" key="8">
    <source>
        <dbReference type="EMBL" id="OAG35096.1"/>
    </source>
</evidence>
<dbReference type="PANTHER" id="PTHR45649:SF13">
    <property type="entry name" value="THIAMINE TRANSPORTER THI9"/>
    <property type="match status" value="1"/>
</dbReference>
<evidence type="ECO:0000256" key="1">
    <source>
        <dbReference type="ARBA" id="ARBA00004141"/>
    </source>
</evidence>
<dbReference type="Proteomes" id="UP000077002">
    <property type="component" value="Unassembled WGS sequence"/>
</dbReference>
<feature type="transmembrane region" description="Helical" evidence="7">
    <location>
        <begin position="267"/>
        <end position="284"/>
    </location>
</feature>
<evidence type="ECO:0008006" key="10">
    <source>
        <dbReference type="Google" id="ProtNLM"/>
    </source>
</evidence>
<feature type="transmembrane region" description="Helical" evidence="7">
    <location>
        <begin position="151"/>
        <end position="175"/>
    </location>
</feature>
<evidence type="ECO:0000313" key="9">
    <source>
        <dbReference type="Proteomes" id="UP000077002"/>
    </source>
</evidence>
<name>A0A177ETZ9_9EURO</name>
<comment type="caution">
    <text evidence="8">The sequence shown here is derived from an EMBL/GenBank/DDBJ whole genome shotgun (WGS) entry which is preliminary data.</text>
</comment>
<feature type="region of interest" description="Disordered" evidence="6">
    <location>
        <begin position="1"/>
        <end position="30"/>
    </location>
</feature>
<dbReference type="AlphaFoldDB" id="A0A177ETZ9"/>
<dbReference type="Gene3D" id="1.20.1740.10">
    <property type="entry name" value="Amino acid/polyamine transporter I"/>
    <property type="match status" value="1"/>
</dbReference>
<protein>
    <recommendedName>
        <fullName evidence="10">Amino acid permease/ SLC12A domain-containing protein</fullName>
    </recommendedName>
</protein>
<gene>
    <name evidence="8" type="ORF">AYO21_10711</name>
</gene>
<proteinExistence type="predicted"/>
<accession>A0A177ETZ9</accession>
<evidence type="ECO:0000256" key="2">
    <source>
        <dbReference type="ARBA" id="ARBA00022448"/>
    </source>
</evidence>
<keyword evidence="9" id="KW-1185">Reference proteome</keyword>
<dbReference type="EMBL" id="LVKK01000129">
    <property type="protein sequence ID" value="OAG35096.1"/>
    <property type="molecule type" value="Genomic_DNA"/>
</dbReference>
<evidence type="ECO:0000256" key="6">
    <source>
        <dbReference type="SAM" id="MobiDB-lite"/>
    </source>
</evidence>
<dbReference type="InterPro" id="IPR002293">
    <property type="entry name" value="AA/rel_permease1"/>
</dbReference>
<dbReference type="PANTHER" id="PTHR45649">
    <property type="entry name" value="AMINO-ACID PERMEASE BAT1"/>
    <property type="match status" value="1"/>
</dbReference>
<feature type="transmembrane region" description="Helical" evidence="7">
    <location>
        <begin position="100"/>
        <end position="131"/>
    </location>
</feature>
<sequence length="577" mass="63909">MASTAEKDLTQMDVKDTSTPSDPPSIKDGAHDNVGVGVVLTHDEYHLATLGYKQEFIRSLGFFESWAATFTSMNFISGIPVLFGWVMYTGGPQAAFANWTMVGGLSCIVSLVMAELAAALPTTGGIYFWSYRLGGERYGPFLSWMTAWWNFAGWITIVPGVQQGSTNFLVSALMIKYPDAEVLHKGWFLWLLTSIGMIFAMIPNIYNSKLLQYYFRFAVAIFFSLFFMYWIWFPIKASEKHFNSSHGAFDLFYNGINLGDKKQASDGYCWVISVLFGAWVFYGYDASAHLAEETKQASTVVAKGIYMSTFSAWILSVPTLIIILFCMQDFEGIISATYANNWAEYLVQLIGENGAVAILSLLWVDSTCATASCFMSAQRVTYAISRDGVLPFSFFFRKLSKRKMAVNAALLVFCMSVAITTAVIGSTVAFSAITATATIATNFSYLIPIIARQTVGRKSFVPAKWNLGKLSAPLATIATVYILFLFAVLLLPQLYPVDAETLNYAPICIGIITVISLVGWFFPVWGAMHWFQGPIKTITEEELRNARVEGGVATVEEGDALANFDFGHRRKSVTRTI</sequence>
<dbReference type="GO" id="GO:0016020">
    <property type="term" value="C:membrane"/>
    <property type="evidence" value="ECO:0007669"/>
    <property type="project" value="UniProtKB-SubCell"/>
</dbReference>